<proteinExistence type="predicted"/>
<accession>A0A6J4USA8</accession>
<dbReference type="AlphaFoldDB" id="A0A6J4USA8"/>
<dbReference type="SUPFAM" id="SSF48208">
    <property type="entry name" value="Six-hairpin glycosidases"/>
    <property type="match status" value="1"/>
</dbReference>
<dbReference type="GO" id="GO:0005975">
    <property type="term" value="P:carbohydrate metabolic process"/>
    <property type="evidence" value="ECO:0007669"/>
    <property type="project" value="InterPro"/>
</dbReference>
<reference evidence="1" key="1">
    <citation type="submission" date="2020-02" db="EMBL/GenBank/DDBJ databases">
        <authorList>
            <person name="Meier V. D."/>
        </authorList>
    </citation>
    <scope>NUCLEOTIDE SEQUENCE</scope>
    <source>
        <strain evidence="1">AVDCRST_MAG88</strain>
    </source>
</reference>
<dbReference type="InterPro" id="IPR008928">
    <property type="entry name" value="6-hairpin_glycosidase_sf"/>
</dbReference>
<name>A0A6J4USA8_9BACT</name>
<organism evidence="1">
    <name type="scientific">uncultured Thermomicrobiales bacterium</name>
    <dbReference type="NCBI Taxonomy" id="1645740"/>
    <lineage>
        <taxon>Bacteria</taxon>
        <taxon>Pseudomonadati</taxon>
        <taxon>Thermomicrobiota</taxon>
        <taxon>Thermomicrobia</taxon>
        <taxon>Thermomicrobiales</taxon>
        <taxon>environmental samples</taxon>
    </lineage>
</organism>
<protein>
    <submittedName>
        <fullName evidence="1">Uncharacterized protein</fullName>
    </submittedName>
</protein>
<gene>
    <name evidence="1" type="ORF">AVDCRST_MAG88-1164</name>
</gene>
<evidence type="ECO:0000313" key="1">
    <source>
        <dbReference type="EMBL" id="CAA9556645.1"/>
    </source>
</evidence>
<sequence length="939" mass="102548">MSSEPTGHLGDDAVRLDFAVVGEADAARVEYDIVLHAGGEWVRAHEAPFAQRWLVLRAEHAAPVTLDPAWQPGREETNFAWFQTGEGAGPDPFRAAEVRRVALDRVEQVDAGAVRCASADGALEVTWRLAGGGRIGVTFAFTPPRDGWYSVGFQAFAGLAPTDVGAICAGPFLNERRFPVVPGVLPETHLPTPVSLLETIVAGRSVTWALAAVPGDDESAWRGLADARFALGARNDAGELQPHFFAPVLGCAGSHLRAGETVRSSFLLQARVGDWWDGYQALVREVYGLRSYRENHDGSLTDAFHNLLDLLMDERFGGWQERGKGLANIEHDQSVKVASPGAILSAGLVTGDAALLRARALPIIEFSLSRSYYGFTWEFGSKGWVDEYIRQAEEDLGGPAWDAPVLVALHELARGYTPALGALARQRAEGVQDFYIRRSDFQVSLARYQLTGEAQYLERARAEADAYIAARVATPATDTIEGQRFSIHIGPDWISLLDLYEETGDRRYLAAAEAGARWFVTLLSTAPPPPPGAMTTTQRVGPAFGGSVEADHNWAALTAGYPRRAEDIPAERVPAWLVSPNGMGFEAWSTFYGGRRWIQNPAWAPYLLRLARHGGDEFFRDVAENGITGRFSNYPGYYMSGPIVAQMRPDFPYLGPNGLTSIYYHHIAPQLGLTLDWLVEQATYLSGGRIAFPAARDDSYVHFRHHLYGHAPGRFFGHEGAWLWMPRGLVEPGSPLLNWIAAEGGDRLFVALVNTSREPVSTTVRFGSERIGIDRQGAYAVDVHLGDGVERHQLRDAALPVAVPPRGLVALVLHGVRIDEPLHRFGPVAAAAGEARVASRFVTLAHEDEHLGTVRAAIVAVGPQQAVAYVFSTAGPDRVERAILSYREGGEWRELTCPHFPFEFSVPVTEPGAALQIRLAVVDRAGRRHVGEVGELRGW</sequence>
<dbReference type="EMBL" id="CADCWM010000399">
    <property type="protein sequence ID" value="CAA9556645.1"/>
    <property type="molecule type" value="Genomic_DNA"/>
</dbReference>